<feature type="domain" description="Endonuclease/exonuclease/phosphatase" evidence="15">
    <location>
        <begin position="17"/>
        <end position="306"/>
    </location>
</feature>
<evidence type="ECO:0000313" key="16">
    <source>
        <dbReference type="EMBL" id="ROT39795.1"/>
    </source>
</evidence>
<comment type="similarity">
    <text evidence="4">Belongs to the neutral sphingomyelinase family.</text>
</comment>
<evidence type="ECO:0000313" key="17">
    <source>
        <dbReference type="Proteomes" id="UP000272025"/>
    </source>
</evidence>
<keyword evidence="10 14" id="KW-1133">Transmembrane helix</keyword>
<dbReference type="PANTHER" id="PTHR16320:SF24">
    <property type="entry name" value="PHOSPHODIESTERASE, PUTATIVE-RELATED"/>
    <property type="match status" value="1"/>
</dbReference>
<dbReference type="GO" id="GO:0004767">
    <property type="term" value="F:sphingomyelin phosphodiesterase activity"/>
    <property type="evidence" value="ECO:0007669"/>
    <property type="project" value="InterPro"/>
</dbReference>
<evidence type="ECO:0000256" key="4">
    <source>
        <dbReference type="ARBA" id="ARBA00006335"/>
    </source>
</evidence>
<sequence length="600" mass="66771">MPHATMGITLPTEINIITLNCWGLKFISKLRDERLTEIGRRIASAAPRPHIVALQECFTQEDYETVRRETRSILPYGKFYFSGPFGGGLAILSHWPIEESTMLRYPLNGRPTAFWRGDWYVGKGIACAKIRYGPGPKDIIEVFNTHTHAPYEDSYLCHRLAQSWEMSKLLRGATERGHLVLGLGDFNMRPASLPHRLITAHATLVRDAWRLLHPDSSLGTPDDPLERARRRPVPTADFNLLENGATSDSVYCTWRWSADQQRRLSSKKKSGSDPYAVPPHALDPKGKRLDYVFVADGQRATSPSRRHGNARDGASTRTGWVVKSAKVGMVEPHPRLGCSLSDHFSVEVTIAYHTSSNQRRSPQTRDDPPTRPQAGTGTTKVAHGTAAIDNVTSYLQSPTASETGSQSDHPPTHDRDASQSENNNPRSSHRHAVQRRPPQQSRPLSAPLTPAPELASESDLDLQLDPTHYPAHQDNAPLPSSAYDDVLSTIRAYVRREQSQRRLRAAHFFVWFALWLASLAGIWFVPSRLRFFNFLLLLLGSLGLVAGVVDGLMALLFFGSELRALREFEWEILNAKASAAGGAGPGVVGEDGKVQWERGW</sequence>
<evidence type="ECO:0000256" key="10">
    <source>
        <dbReference type="ARBA" id="ARBA00022989"/>
    </source>
</evidence>
<dbReference type="FunFam" id="3.60.10.10:FF:000059">
    <property type="entry name" value="Inositol phosphosphingolipids phospholipase C"/>
    <property type="match status" value="1"/>
</dbReference>
<feature type="compositionally biased region" description="Polar residues" evidence="13">
    <location>
        <begin position="352"/>
        <end position="361"/>
    </location>
</feature>
<dbReference type="STRING" id="1314773.A0A3N2PZL5"/>
<dbReference type="SUPFAM" id="SSF56219">
    <property type="entry name" value="DNase I-like"/>
    <property type="match status" value="1"/>
</dbReference>
<dbReference type="PANTHER" id="PTHR16320">
    <property type="entry name" value="SPHINGOMYELINASE FAMILY MEMBER"/>
    <property type="match status" value="1"/>
</dbReference>
<comment type="subcellular location">
    <subcellularLocation>
        <location evidence="1">Membrane</location>
        <topology evidence="1">Multi-pass membrane protein</topology>
    </subcellularLocation>
</comment>
<keyword evidence="12 14" id="KW-0472">Membrane</keyword>
<evidence type="ECO:0000256" key="2">
    <source>
        <dbReference type="ARBA" id="ARBA00004760"/>
    </source>
</evidence>
<evidence type="ECO:0000256" key="7">
    <source>
        <dbReference type="ARBA" id="ARBA00022801"/>
    </source>
</evidence>
<reference evidence="16 17" key="1">
    <citation type="journal article" date="2018" name="Mol. Ecol.">
        <title>The obligate alkalophilic soda-lake fungus Sodiomyces alkalinus has shifted to a protein diet.</title>
        <authorList>
            <person name="Grum-Grzhimaylo A.A."/>
            <person name="Falkoski D.L."/>
            <person name="van den Heuvel J."/>
            <person name="Valero-Jimenez C.A."/>
            <person name="Min B."/>
            <person name="Choi I.G."/>
            <person name="Lipzen A."/>
            <person name="Daum C.G."/>
            <person name="Aanen D.K."/>
            <person name="Tsang A."/>
            <person name="Henrissat B."/>
            <person name="Bilanenko E.N."/>
            <person name="de Vries R.P."/>
            <person name="van Kan J.A.L."/>
            <person name="Grigoriev I.V."/>
            <person name="Debets A.J.M."/>
        </authorList>
    </citation>
    <scope>NUCLEOTIDE SEQUENCE [LARGE SCALE GENOMIC DNA]</scope>
    <source>
        <strain evidence="16 17">F11</strain>
    </source>
</reference>
<comment type="pathway">
    <text evidence="3">Sphingolipid metabolism.</text>
</comment>
<feature type="region of interest" description="Disordered" evidence="13">
    <location>
        <begin position="297"/>
        <end position="317"/>
    </location>
</feature>
<evidence type="ECO:0000256" key="12">
    <source>
        <dbReference type="ARBA" id="ARBA00023136"/>
    </source>
</evidence>
<feature type="region of interest" description="Disordered" evidence="13">
    <location>
        <begin position="263"/>
        <end position="283"/>
    </location>
</feature>
<evidence type="ECO:0000256" key="14">
    <source>
        <dbReference type="SAM" id="Phobius"/>
    </source>
</evidence>
<evidence type="ECO:0000256" key="6">
    <source>
        <dbReference type="ARBA" id="ARBA00022723"/>
    </source>
</evidence>
<evidence type="ECO:0000256" key="8">
    <source>
        <dbReference type="ARBA" id="ARBA00022842"/>
    </source>
</evidence>
<protein>
    <submittedName>
        <fullName evidence="16">DNase I-like protein</fullName>
    </submittedName>
</protein>
<dbReference type="RefSeq" id="XP_028467601.1">
    <property type="nucleotide sequence ID" value="XM_028613445.1"/>
</dbReference>
<evidence type="ECO:0000256" key="11">
    <source>
        <dbReference type="ARBA" id="ARBA00023098"/>
    </source>
</evidence>
<feature type="transmembrane region" description="Helical" evidence="14">
    <location>
        <begin position="531"/>
        <end position="558"/>
    </location>
</feature>
<dbReference type="Pfam" id="PF03372">
    <property type="entry name" value="Exo_endo_phos"/>
    <property type="match status" value="1"/>
</dbReference>
<keyword evidence="11" id="KW-0443">Lipid metabolism</keyword>
<name>A0A3N2PZL5_SODAK</name>
<accession>A0A3N2PZL5</accession>
<keyword evidence="9" id="KW-0746">Sphingolipid metabolism</keyword>
<dbReference type="GO" id="GO:0046872">
    <property type="term" value="F:metal ion binding"/>
    <property type="evidence" value="ECO:0007669"/>
    <property type="project" value="UniProtKB-KW"/>
</dbReference>
<feature type="transmembrane region" description="Helical" evidence="14">
    <location>
        <begin position="505"/>
        <end position="525"/>
    </location>
</feature>
<evidence type="ECO:0000256" key="3">
    <source>
        <dbReference type="ARBA" id="ARBA00004991"/>
    </source>
</evidence>
<evidence type="ECO:0000256" key="9">
    <source>
        <dbReference type="ARBA" id="ARBA00022919"/>
    </source>
</evidence>
<feature type="compositionally biased region" description="Polar residues" evidence="13">
    <location>
        <begin position="390"/>
        <end position="409"/>
    </location>
</feature>
<keyword evidence="5 14" id="KW-0812">Transmembrane</keyword>
<evidence type="ECO:0000256" key="1">
    <source>
        <dbReference type="ARBA" id="ARBA00004141"/>
    </source>
</evidence>
<keyword evidence="6" id="KW-0479">Metal-binding</keyword>
<dbReference type="AlphaFoldDB" id="A0A3N2PZL5"/>
<dbReference type="InterPro" id="IPR038772">
    <property type="entry name" value="Sph/SMPD2-like"/>
</dbReference>
<dbReference type="InterPro" id="IPR005135">
    <property type="entry name" value="Endo/exonuclease/phosphatase"/>
</dbReference>
<keyword evidence="17" id="KW-1185">Reference proteome</keyword>
<organism evidence="16 17">
    <name type="scientific">Sodiomyces alkalinus (strain CBS 110278 / VKM F-3762 / F11)</name>
    <name type="common">Alkaliphilic filamentous fungus</name>
    <dbReference type="NCBI Taxonomy" id="1314773"/>
    <lineage>
        <taxon>Eukaryota</taxon>
        <taxon>Fungi</taxon>
        <taxon>Dikarya</taxon>
        <taxon>Ascomycota</taxon>
        <taxon>Pezizomycotina</taxon>
        <taxon>Sordariomycetes</taxon>
        <taxon>Hypocreomycetidae</taxon>
        <taxon>Glomerellales</taxon>
        <taxon>Plectosphaerellaceae</taxon>
        <taxon>Sodiomyces</taxon>
    </lineage>
</organism>
<keyword evidence="8" id="KW-0460">Magnesium</keyword>
<evidence type="ECO:0000256" key="13">
    <source>
        <dbReference type="SAM" id="MobiDB-lite"/>
    </source>
</evidence>
<keyword evidence="7" id="KW-0378">Hydrolase</keyword>
<dbReference type="InterPro" id="IPR036691">
    <property type="entry name" value="Endo/exonu/phosph_ase_sf"/>
</dbReference>
<dbReference type="Proteomes" id="UP000272025">
    <property type="component" value="Unassembled WGS sequence"/>
</dbReference>
<evidence type="ECO:0000256" key="5">
    <source>
        <dbReference type="ARBA" id="ARBA00022692"/>
    </source>
</evidence>
<gene>
    <name evidence="16" type="ORF">SODALDRAFT_349924</name>
</gene>
<dbReference type="GeneID" id="39581923"/>
<proteinExistence type="inferred from homology"/>
<dbReference type="EMBL" id="ML119053">
    <property type="protein sequence ID" value="ROT39795.1"/>
    <property type="molecule type" value="Genomic_DNA"/>
</dbReference>
<dbReference type="GO" id="GO:0006665">
    <property type="term" value="P:sphingolipid metabolic process"/>
    <property type="evidence" value="ECO:0007669"/>
    <property type="project" value="UniProtKB-KW"/>
</dbReference>
<dbReference type="GO" id="GO:0016020">
    <property type="term" value="C:membrane"/>
    <property type="evidence" value="ECO:0007669"/>
    <property type="project" value="UniProtKB-SubCell"/>
</dbReference>
<dbReference type="Gene3D" id="3.60.10.10">
    <property type="entry name" value="Endonuclease/exonuclease/phosphatase"/>
    <property type="match status" value="1"/>
</dbReference>
<feature type="region of interest" description="Disordered" evidence="13">
    <location>
        <begin position="352"/>
        <end position="458"/>
    </location>
</feature>
<dbReference type="OrthoDB" id="387657at2759"/>
<evidence type="ECO:0000259" key="15">
    <source>
        <dbReference type="Pfam" id="PF03372"/>
    </source>
</evidence>
<comment type="pathway">
    <text evidence="2">Lipid metabolism; sphingolipid metabolism.</text>
</comment>